<dbReference type="EMBL" id="FOMX01000018">
    <property type="protein sequence ID" value="SFE72691.1"/>
    <property type="molecule type" value="Genomic_DNA"/>
</dbReference>
<gene>
    <name evidence="1" type="ORF">SAMN02745121_05304</name>
</gene>
<proteinExistence type="predicted"/>
<name>A0A1I2CWL0_9BACT</name>
<sequence length="87" mass="9558">MLHGAADERAVFVMPTREVKEADDGELGWLVYEGCRACCTACPRTLDCGGMFTHLRGFAGGVLVERVDDDQIRPAGEPIDEGEERCR</sequence>
<accession>A0A1I2CWL0</accession>
<keyword evidence="2" id="KW-1185">Reference proteome</keyword>
<dbReference type="Proteomes" id="UP000199400">
    <property type="component" value="Unassembled WGS sequence"/>
</dbReference>
<evidence type="ECO:0000313" key="1">
    <source>
        <dbReference type="EMBL" id="SFE72691.1"/>
    </source>
</evidence>
<dbReference type="AlphaFoldDB" id="A0A1I2CWL0"/>
<organism evidence="1 2">
    <name type="scientific">Nannocystis exedens</name>
    <dbReference type="NCBI Taxonomy" id="54"/>
    <lineage>
        <taxon>Bacteria</taxon>
        <taxon>Pseudomonadati</taxon>
        <taxon>Myxococcota</taxon>
        <taxon>Polyangia</taxon>
        <taxon>Nannocystales</taxon>
        <taxon>Nannocystaceae</taxon>
        <taxon>Nannocystis</taxon>
    </lineage>
</organism>
<protein>
    <submittedName>
        <fullName evidence="1">Uncharacterized protein</fullName>
    </submittedName>
</protein>
<evidence type="ECO:0000313" key="2">
    <source>
        <dbReference type="Proteomes" id="UP000199400"/>
    </source>
</evidence>
<reference evidence="2" key="1">
    <citation type="submission" date="2016-10" db="EMBL/GenBank/DDBJ databases">
        <authorList>
            <person name="Varghese N."/>
            <person name="Submissions S."/>
        </authorList>
    </citation>
    <scope>NUCLEOTIDE SEQUENCE [LARGE SCALE GENOMIC DNA]</scope>
    <source>
        <strain evidence="2">ATCC 25963</strain>
    </source>
</reference>